<gene>
    <name evidence="1" type="ORF">SAMN05444169_4736</name>
</gene>
<evidence type="ECO:0008006" key="3">
    <source>
        <dbReference type="Google" id="ProtNLM"/>
    </source>
</evidence>
<dbReference type="OrthoDB" id="277193at2"/>
<protein>
    <recommendedName>
        <fullName evidence="3">Tautomerase enzyme</fullName>
    </recommendedName>
</protein>
<dbReference type="Proteomes" id="UP000190675">
    <property type="component" value="Chromosome I"/>
</dbReference>
<organism evidence="1 2">
    <name type="scientific">Bradyrhizobium erythrophlei</name>
    <dbReference type="NCBI Taxonomy" id="1437360"/>
    <lineage>
        <taxon>Bacteria</taxon>
        <taxon>Pseudomonadati</taxon>
        <taxon>Pseudomonadota</taxon>
        <taxon>Alphaproteobacteria</taxon>
        <taxon>Hyphomicrobiales</taxon>
        <taxon>Nitrobacteraceae</taxon>
        <taxon>Bradyrhizobium</taxon>
    </lineage>
</organism>
<dbReference type="Gene3D" id="3.30.429.10">
    <property type="entry name" value="Macrophage Migration Inhibitory Factor"/>
    <property type="match status" value="1"/>
</dbReference>
<reference evidence="1 2" key="1">
    <citation type="submission" date="2016-11" db="EMBL/GenBank/DDBJ databases">
        <authorList>
            <person name="Jaros S."/>
            <person name="Januszkiewicz K."/>
            <person name="Wedrychowicz H."/>
        </authorList>
    </citation>
    <scope>NUCLEOTIDE SEQUENCE [LARGE SCALE GENOMIC DNA]</scope>
    <source>
        <strain evidence="1 2">GAS242</strain>
    </source>
</reference>
<name>A0A1M5NLU0_9BRAD</name>
<sequence length="133" mass="15316">MPYLHLNLPGRFPAAQKRELAVRLCRLYADVMQTQTWRPNIGIAELGEDNLFHLRPHGLEPIVMVLVEFRAGRPNEYRLMLADGIVDACVEILGVPRRWVLIEFTPHKGEEIYRDGKWVADWTPDERAPLSAT</sequence>
<accession>A0A1M5NLU0</accession>
<dbReference type="EMBL" id="LT670818">
    <property type="protein sequence ID" value="SHG90544.1"/>
    <property type="molecule type" value="Genomic_DNA"/>
</dbReference>
<dbReference type="InterPro" id="IPR014347">
    <property type="entry name" value="Tautomerase/MIF_sf"/>
</dbReference>
<dbReference type="AlphaFoldDB" id="A0A1M5NLU0"/>
<evidence type="ECO:0000313" key="1">
    <source>
        <dbReference type="EMBL" id="SHG90544.1"/>
    </source>
</evidence>
<dbReference type="SUPFAM" id="SSF55331">
    <property type="entry name" value="Tautomerase/MIF"/>
    <property type="match status" value="1"/>
</dbReference>
<proteinExistence type="predicted"/>
<evidence type="ECO:0000313" key="2">
    <source>
        <dbReference type="Proteomes" id="UP000190675"/>
    </source>
</evidence>
<dbReference type="RefSeq" id="WP_079568028.1">
    <property type="nucleotide sequence ID" value="NZ_LT670818.1"/>
</dbReference>